<evidence type="ECO:0000313" key="1">
    <source>
        <dbReference type="EMBL" id="MCR1824545.1"/>
    </source>
</evidence>
<gene>
    <name evidence="1" type="ORF">NSA58_17335</name>
</gene>
<keyword evidence="2" id="KW-1185">Reference proteome</keyword>
<proteinExistence type="predicted"/>
<sequence length="86" mass="10475">MYNRNIKEEDCTIVNWFKLYDEDNEKFIKKFHDKYMHSYEEAKIVDGAKKIIEDLNKKNNLYFVTARGNELQDVTTKWLEKMNYLA</sequence>
<dbReference type="SUPFAM" id="SSF56784">
    <property type="entry name" value="HAD-like"/>
    <property type="match status" value="1"/>
</dbReference>
<dbReference type="Proteomes" id="UP001140817">
    <property type="component" value="Unassembled WGS sequence"/>
</dbReference>
<name>A0A9X2MEX4_9FIRM</name>
<comment type="caution">
    <text evidence="1">The sequence shown here is derived from an EMBL/GenBank/DDBJ whole genome shotgun (WGS) entry which is preliminary data.</text>
</comment>
<accession>A0A9X2MEX4</accession>
<organism evidence="1 2">
    <name type="scientific">Terrisporobacter muris</name>
    <dbReference type="NCBI Taxonomy" id="2963284"/>
    <lineage>
        <taxon>Bacteria</taxon>
        <taxon>Bacillati</taxon>
        <taxon>Bacillota</taxon>
        <taxon>Clostridia</taxon>
        <taxon>Peptostreptococcales</taxon>
        <taxon>Peptostreptococcaceae</taxon>
        <taxon>Terrisporobacter</taxon>
    </lineage>
</organism>
<dbReference type="InterPro" id="IPR023214">
    <property type="entry name" value="HAD_sf"/>
</dbReference>
<dbReference type="InterPro" id="IPR036412">
    <property type="entry name" value="HAD-like_sf"/>
</dbReference>
<dbReference type="AlphaFoldDB" id="A0A9X2MEX4"/>
<protein>
    <submittedName>
        <fullName evidence="1">Uncharacterized protein</fullName>
    </submittedName>
</protein>
<dbReference type="Gene3D" id="3.40.50.1000">
    <property type="entry name" value="HAD superfamily/HAD-like"/>
    <property type="match status" value="1"/>
</dbReference>
<dbReference type="EMBL" id="JANKBY010000336">
    <property type="protein sequence ID" value="MCR1824545.1"/>
    <property type="molecule type" value="Genomic_DNA"/>
</dbReference>
<evidence type="ECO:0000313" key="2">
    <source>
        <dbReference type="Proteomes" id="UP001140817"/>
    </source>
</evidence>
<reference evidence="1" key="1">
    <citation type="submission" date="2022-07" db="EMBL/GenBank/DDBJ databases">
        <title>Enhanced cultured diversity of the mouse gut microbiota enables custom-made synthetic communities.</title>
        <authorList>
            <person name="Afrizal A."/>
        </authorList>
    </citation>
    <scope>NUCLEOTIDE SEQUENCE</scope>
    <source>
        <strain evidence="1">DSM 29186</strain>
    </source>
</reference>